<dbReference type="AlphaFoldDB" id="A0AAV7THW9"/>
<proteinExistence type="predicted"/>
<gene>
    <name evidence="2" type="ORF">NDU88_001299</name>
</gene>
<feature type="region of interest" description="Disordered" evidence="1">
    <location>
        <begin position="1"/>
        <end position="25"/>
    </location>
</feature>
<evidence type="ECO:0000256" key="1">
    <source>
        <dbReference type="SAM" id="MobiDB-lite"/>
    </source>
</evidence>
<protein>
    <submittedName>
        <fullName evidence="2">Uncharacterized protein</fullName>
    </submittedName>
</protein>
<keyword evidence="3" id="KW-1185">Reference proteome</keyword>
<dbReference type="Proteomes" id="UP001066276">
    <property type="component" value="Chromosome 3_2"/>
</dbReference>
<dbReference type="EMBL" id="JANPWB010000006">
    <property type="protein sequence ID" value="KAJ1176015.1"/>
    <property type="molecule type" value="Genomic_DNA"/>
</dbReference>
<organism evidence="2 3">
    <name type="scientific">Pleurodeles waltl</name>
    <name type="common">Iberian ribbed newt</name>
    <dbReference type="NCBI Taxonomy" id="8319"/>
    <lineage>
        <taxon>Eukaryota</taxon>
        <taxon>Metazoa</taxon>
        <taxon>Chordata</taxon>
        <taxon>Craniata</taxon>
        <taxon>Vertebrata</taxon>
        <taxon>Euteleostomi</taxon>
        <taxon>Amphibia</taxon>
        <taxon>Batrachia</taxon>
        <taxon>Caudata</taxon>
        <taxon>Salamandroidea</taxon>
        <taxon>Salamandridae</taxon>
        <taxon>Pleurodelinae</taxon>
        <taxon>Pleurodeles</taxon>
    </lineage>
</organism>
<sequence>MDQTRELGADTHQCSHKPSSTAGITERAEDALRFKSGEEWTSDCPTSSTVPTAESMEKTVAWSQWRFEPVIELRL</sequence>
<evidence type="ECO:0000313" key="2">
    <source>
        <dbReference type="EMBL" id="KAJ1176015.1"/>
    </source>
</evidence>
<comment type="caution">
    <text evidence="2">The sequence shown here is derived from an EMBL/GenBank/DDBJ whole genome shotgun (WGS) entry which is preliminary data.</text>
</comment>
<reference evidence="2" key="1">
    <citation type="journal article" date="2022" name="bioRxiv">
        <title>Sequencing and chromosome-scale assembly of the giantPleurodeles waltlgenome.</title>
        <authorList>
            <person name="Brown T."/>
            <person name="Elewa A."/>
            <person name="Iarovenko S."/>
            <person name="Subramanian E."/>
            <person name="Araus A.J."/>
            <person name="Petzold A."/>
            <person name="Susuki M."/>
            <person name="Suzuki K.-i.T."/>
            <person name="Hayashi T."/>
            <person name="Toyoda A."/>
            <person name="Oliveira C."/>
            <person name="Osipova E."/>
            <person name="Leigh N.D."/>
            <person name="Simon A."/>
            <person name="Yun M.H."/>
        </authorList>
    </citation>
    <scope>NUCLEOTIDE SEQUENCE</scope>
    <source>
        <strain evidence="2">20211129_DDA</strain>
        <tissue evidence="2">Liver</tissue>
    </source>
</reference>
<accession>A0AAV7THW9</accession>
<evidence type="ECO:0000313" key="3">
    <source>
        <dbReference type="Proteomes" id="UP001066276"/>
    </source>
</evidence>
<name>A0AAV7THW9_PLEWA</name>